<accession>A0AB73B877</accession>
<dbReference type="GeneID" id="82881584"/>
<comment type="caution">
    <text evidence="1">The sequence shown here is derived from an EMBL/GenBank/DDBJ whole genome shotgun (WGS) entry which is preliminary data.</text>
</comment>
<proteinExistence type="predicted"/>
<dbReference type="RefSeq" id="WP_157105733.1">
    <property type="nucleotide sequence ID" value="NZ_BJNB01000016.1"/>
</dbReference>
<dbReference type="AlphaFoldDB" id="A0AB73B877"/>
<evidence type="ECO:0000313" key="1">
    <source>
        <dbReference type="EMBL" id="GEB97755.1"/>
    </source>
</evidence>
<protein>
    <submittedName>
        <fullName evidence="1">Uncharacterized protein</fullName>
    </submittedName>
</protein>
<reference evidence="1 2" key="1">
    <citation type="submission" date="2019-06" db="EMBL/GenBank/DDBJ databases">
        <title>Whole genome shotgun sequence of Corynebacterium flavescens NBRC 14136.</title>
        <authorList>
            <person name="Hosoyama A."/>
            <person name="Uohara A."/>
            <person name="Ohji S."/>
            <person name="Ichikawa N."/>
        </authorList>
    </citation>
    <scope>NUCLEOTIDE SEQUENCE [LARGE SCALE GENOMIC DNA]</scope>
    <source>
        <strain evidence="1 2">NBRC 14136</strain>
    </source>
</reference>
<sequence length="53" mass="5692">MDVQDANPVRIGDGITFLPLRRHPTGTLIGEFYKGDVLISRGPLLGQGADNAE</sequence>
<dbReference type="Proteomes" id="UP000315353">
    <property type="component" value="Unassembled WGS sequence"/>
</dbReference>
<dbReference type="EMBL" id="BJNB01000016">
    <property type="protein sequence ID" value="GEB97755.1"/>
    <property type="molecule type" value="Genomic_DNA"/>
</dbReference>
<gene>
    <name evidence="1" type="ORF">CFL01nite_12500</name>
</gene>
<evidence type="ECO:0000313" key="2">
    <source>
        <dbReference type="Proteomes" id="UP000315353"/>
    </source>
</evidence>
<name>A0AB73B877_CORFL</name>
<organism evidence="1 2">
    <name type="scientific">Corynebacterium flavescens</name>
    <dbReference type="NCBI Taxonomy" id="28028"/>
    <lineage>
        <taxon>Bacteria</taxon>
        <taxon>Bacillati</taxon>
        <taxon>Actinomycetota</taxon>
        <taxon>Actinomycetes</taxon>
        <taxon>Mycobacteriales</taxon>
        <taxon>Corynebacteriaceae</taxon>
        <taxon>Corynebacterium</taxon>
    </lineage>
</organism>